<protein>
    <submittedName>
        <fullName evidence="2">Sugar phosphate isomerase/epimerase</fullName>
    </submittedName>
</protein>
<evidence type="ECO:0000313" key="2">
    <source>
        <dbReference type="EMBL" id="MFB9753091.1"/>
    </source>
</evidence>
<organism evidence="2 3">
    <name type="scientific">Paenibacillus hodogayensis</name>
    <dbReference type="NCBI Taxonomy" id="279208"/>
    <lineage>
        <taxon>Bacteria</taxon>
        <taxon>Bacillati</taxon>
        <taxon>Bacillota</taxon>
        <taxon>Bacilli</taxon>
        <taxon>Bacillales</taxon>
        <taxon>Paenibacillaceae</taxon>
        <taxon>Paenibacillus</taxon>
    </lineage>
</organism>
<evidence type="ECO:0000259" key="1">
    <source>
        <dbReference type="Pfam" id="PF01261"/>
    </source>
</evidence>
<dbReference type="PANTHER" id="PTHR12110:SF53">
    <property type="entry name" value="BLR5974 PROTEIN"/>
    <property type="match status" value="1"/>
</dbReference>
<accession>A0ABV5VXR9</accession>
<sequence length="290" mass="32130">MKLGIGLHCLRQALAAGQMTPLDVIEWIAEAGGEHVEIVPVGFDLLEQPELADAIRDKAEQVGIAVSNYCVPVNFITQDEASFEQLIEKVKRHVDVTTRLGAKLMRHDVASRPIGDATIVNFNRDLPKLAEACRRIADYAAQYGITTSVENHGYYVQASERVQALVHAVNRDNYRTTLDTGNFLCVDEDPLIGVRNNIGIASMVHLKDFYIRTPDRSPGDKLPGWLRTAGGNQLRGSIVGQGDIAVREVIRTIKSSGYDGYVSIEFEGVEECRSATKQGFDYVKRVWDEV</sequence>
<dbReference type="InterPro" id="IPR013022">
    <property type="entry name" value="Xyl_isomerase-like_TIM-brl"/>
</dbReference>
<comment type="caution">
    <text evidence="2">The sequence shown here is derived from an EMBL/GenBank/DDBJ whole genome shotgun (WGS) entry which is preliminary data.</text>
</comment>
<dbReference type="Proteomes" id="UP001589619">
    <property type="component" value="Unassembled WGS sequence"/>
</dbReference>
<gene>
    <name evidence="2" type="ORF">ACFFNY_16115</name>
</gene>
<name>A0ABV5VXR9_9BACL</name>
<dbReference type="InterPro" id="IPR036237">
    <property type="entry name" value="Xyl_isomerase-like_sf"/>
</dbReference>
<keyword evidence="3" id="KW-1185">Reference proteome</keyword>
<dbReference type="Gene3D" id="3.20.20.150">
    <property type="entry name" value="Divalent-metal-dependent TIM barrel enzymes"/>
    <property type="match status" value="1"/>
</dbReference>
<proteinExistence type="predicted"/>
<dbReference type="InterPro" id="IPR050312">
    <property type="entry name" value="IolE/XylAMocC-like"/>
</dbReference>
<dbReference type="GO" id="GO:0016853">
    <property type="term" value="F:isomerase activity"/>
    <property type="evidence" value="ECO:0007669"/>
    <property type="project" value="UniProtKB-KW"/>
</dbReference>
<keyword evidence="2" id="KW-0413">Isomerase</keyword>
<evidence type="ECO:0000313" key="3">
    <source>
        <dbReference type="Proteomes" id="UP001589619"/>
    </source>
</evidence>
<dbReference type="Pfam" id="PF01261">
    <property type="entry name" value="AP_endonuc_2"/>
    <property type="match status" value="1"/>
</dbReference>
<dbReference type="EMBL" id="JBHMAG010000012">
    <property type="protein sequence ID" value="MFB9753091.1"/>
    <property type="molecule type" value="Genomic_DNA"/>
</dbReference>
<reference evidence="2 3" key="1">
    <citation type="submission" date="2024-09" db="EMBL/GenBank/DDBJ databases">
        <authorList>
            <person name="Sun Q."/>
            <person name="Mori K."/>
        </authorList>
    </citation>
    <scope>NUCLEOTIDE SEQUENCE [LARGE SCALE GENOMIC DNA]</scope>
    <source>
        <strain evidence="2 3">JCM 12520</strain>
    </source>
</reference>
<dbReference type="PANTHER" id="PTHR12110">
    <property type="entry name" value="HYDROXYPYRUVATE ISOMERASE"/>
    <property type="match status" value="1"/>
</dbReference>
<feature type="domain" description="Xylose isomerase-like TIM barrel" evidence="1">
    <location>
        <begin position="25"/>
        <end position="284"/>
    </location>
</feature>
<dbReference type="RefSeq" id="WP_344902391.1">
    <property type="nucleotide sequence ID" value="NZ_BAAAYO010000001.1"/>
</dbReference>
<dbReference type="SUPFAM" id="SSF51658">
    <property type="entry name" value="Xylose isomerase-like"/>
    <property type="match status" value="1"/>
</dbReference>